<dbReference type="SMART" id="SM00777">
    <property type="entry name" value="Mad3_BUB1_I"/>
    <property type="match status" value="1"/>
</dbReference>
<dbReference type="InterPro" id="IPR013212">
    <property type="entry name" value="Mad3/Bub1_I"/>
</dbReference>
<feature type="domain" description="BUB1 N-terminal" evidence="7">
    <location>
        <begin position="85"/>
        <end position="245"/>
    </location>
</feature>
<dbReference type="Gene3D" id="1.10.510.10">
    <property type="entry name" value="Transferase(Phosphotransferase) domain 1"/>
    <property type="match status" value="1"/>
</dbReference>
<accession>A0AAD9HVM3</accession>
<feature type="region of interest" description="Disordered" evidence="5">
    <location>
        <begin position="426"/>
        <end position="476"/>
    </location>
</feature>
<feature type="compositionally biased region" description="Acidic residues" evidence="5">
    <location>
        <begin position="685"/>
        <end position="697"/>
    </location>
</feature>
<dbReference type="PANTHER" id="PTHR14030">
    <property type="entry name" value="MITOTIC CHECKPOINT SERINE/THREONINE-PROTEIN KINASE BUB1"/>
    <property type="match status" value="1"/>
</dbReference>
<feature type="compositionally biased region" description="Acidic residues" evidence="5">
    <location>
        <begin position="959"/>
        <end position="972"/>
    </location>
</feature>
<comment type="subcellular location">
    <subcellularLocation>
        <location evidence="1">Chromosome</location>
        <location evidence="1">Centromere</location>
        <location evidence="1">Kinetochore</location>
    </subcellularLocation>
</comment>
<feature type="region of interest" description="Disordered" evidence="5">
    <location>
        <begin position="957"/>
        <end position="991"/>
    </location>
</feature>
<dbReference type="InterPro" id="IPR011009">
    <property type="entry name" value="Kinase-like_dom_sf"/>
</dbReference>
<dbReference type="InterPro" id="IPR015661">
    <property type="entry name" value="Bub1/Mad3"/>
</dbReference>
<feature type="compositionally biased region" description="Basic and acidic residues" evidence="5">
    <location>
        <begin position="643"/>
        <end position="652"/>
    </location>
</feature>
<dbReference type="PROSITE" id="PS51489">
    <property type="entry name" value="BUB1_N"/>
    <property type="match status" value="1"/>
</dbReference>
<dbReference type="InterPro" id="IPR012572">
    <property type="entry name" value="Mad3/Bub1_II"/>
</dbReference>
<dbReference type="SUPFAM" id="SSF56112">
    <property type="entry name" value="Protein kinase-like (PK-like)"/>
    <property type="match status" value="1"/>
</dbReference>
<keyword evidence="2" id="KW-0158">Chromosome</keyword>
<name>A0AAD9HVM3_9PEZI</name>
<evidence type="ECO:0000313" key="8">
    <source>
        <dbReference type="EMBL" id="KAK2066473.1"/>
    </source>
</evidence>
<feature type="domain" description="Protein kinase" evidence="6">
    <location>
        <begin position="938"/>
        <end position="1325"/>
    </location>
</feature>
<dbReference type="GO" id="GO:0007094">
    <property type="term" value="P:mitotic spindle assembly checkpoint signaling"/>
    <property type="evidence" value="ECO:0007669"/>
    <property type="project" value="InterPro"/>
</dbReference>
<dbReference type="GO" id="GO:0005634">
    <property type="term" value="C:nucleus"/>
    <property type="evidence" value="ECO:0007669"/>
    <property type="project" value="TreeGrafter"/>
</dbReference>
<feature type="compositionally biased region" description="Pro residues" evidence="5">
    <location>
        <begin position="716"/>
        <end position="727"/>
    </location>
</feature>
<feature type="region of interest" description="Disordered" evidence="5">
    <location>
        <begin position="228"/>
        <end position="290"/>
    </location>
</feature>
<evidence type="ECO:0000259" key="7">
    <source>
        <dbReference type="PROSITE" id="PS51489"/>
    </source>
</evidence>
<feature type="compositionally biased region" description="Acidic residues" evidence="5">
    <location>
        <begin position="759"/>
        <end position="784"/>
    </location>
</feature>
<dbReference type="InterPro" id="IPR008271">
    <property type="entry name" value="Ser/Thr_kinase_AS"/>
</dbReference>
<feature type="compositionally biased region" description="Acidic residues" evidence="5">
    <location>
        <begin position="562"/>
        <end position="573"/>
    </location>
</feature>
<feature type="compositionally biased region" description="Polar residues" evidence="5">
    <location>
        <begin position="577"/>
        <end position="589"/>
    </location>
</feature>
<dbReference type="PROSITE" id="PS50011">
    <property type="entry name" value="PROTEIN_KINASE_DOM"/>
    <property type="match status" value="1"/>
</dbReference>
<dbReference type="GO" id="GO:0051754">
    <property type="term" value="P:meiotic sister chromatid cohesion, centromeric"/>
    <property type="evidence" value="ECO:0007669"/>
    <property type="project" value="TreeGrafter"/>
</dbReference>
<dbReference type="GO" id="GO:0004672">
    <property type="term" value="F:protein kinase activity"/>
    <property type="evidence" value="ECO:0007669"/>
    <property type="project" value="InterPro"/>
</dbReference>
<dbReference type="Pfam" id="PF08171">
    <property type="entry name" value="Mad3_BUB1_II"/>
    <property type="match status" value="1"/>
</dbReference>
<dbReference type="SMART" id="SM00220">
    <property type="entry name" value="S_TKc"/>
    <property type="match status" value="1"/>
</dbReference>
<evidence type="ECO:0000256" key="1">
    <source>
        <dbReference type="ARBA" id="ARBA00004629"/>
    </source>
</evidence>
<keyword evidence="9" id="KW-1185">Reference proteome</keyword>
<dbReference type="EMBL" id="JAQQPM010000001">
    <property type="protein sequence ID" value="KAK2066473.1"/>
    <property type="molecule type" value="Genomic_DNA"/>
</dbReference>
<organism evidence="8 9">
    <name type="scientific">Phyllachora maydis</name>
    <dbReference type="NCBI Taxonomy" id="1825666"/>
    <lineage>
        <taxon>Eukaryota</taxon>
        <taxon>Fungi</taxon>
        <taxon>Dikarya</taxon>
        <taxon>Ascomycota</taxon>
        <taxon>Pezizomycotina</taxon>
        <taxon>Sordariomycetes</taxon>
        <taxon>Sordariomycetidae</taxon>
        <taxon>Phyllachorales</taxon>
        <taxon>Phyllachoraceae</taxon>
        <taxon>Phyllachora</taxon>
    </lineage>
</organism>
<dbReference type="GO" id="GO:0000776">
    <property type="term" value="C:kinetochore"/>
    <property type="evidence" value="ECO:0007669"/>
    <property type="project" value="UniProtKB-KW"/>
</dbReference>
<evidence type="ECO:0000256" key="3">
    <source>
        <dbReference type="ARBA" id="ARBA00022838"/>
    </source>
</evidence>
<protein>
    <submittedName>
        <fullName evidence="8">Uncharacterized protein</fullName>
    </submittedName>
</protein>
<feature type="compositionally biased region" description="Basic residues" evidence="5">
    <location>
        <begin position="1116"/>
        <end position="1125"/>
    </location>
</feature>
<gene>
    <name evidence="8" type="ORF">P8C59_000291</name>
</gene>
<dbReference type="Pfam" id="PF08311">
    <property type="entry name" value="Mad3_BUB1_I"/>
    <property type="match status" value="1"/>
</dbReference>
<feature type="region of interest" description="Disordered" evidence="5">
    <location>
        <begin position="510"/>
        <end position="867"/>
    </location>
</feature>
<evidence type="ECO:0000256" key="4">
    <source>
        <dbReference type="ARBA" id="ARBA00023328"/>
    </source>
</evidence>
<dbReference type="PANTHER" id="PTHR14030:SF4">
    <property type="entry name" value="BUB1 KINASE, ISOFORM A-RELATED"/>
    <property type="match status" value="1"/>
</dbReference>
<keyword evidence="3" id="KW-0995">Kinetochore</keyword>
<evidence type="ECO:0000313" key="9">
    <source>
        <dbReference type="Proteomes" id="UP001217918"/>
    </source>
</evidence>
<comment type="caution">
    <text evidence="8">The sequence shown here is derived from an EMBL/GenBank/DDBJ whole genome shotgun (WGS) entry which is preliminary data.</text>
</comment>
<dbReference type="InterPro" id="IPR000719">
    <property type="entry name" value="Prot_kinase_dom"/>
</dbReference>
<proteinExistence type="predicted"/>
<evidence type="ECO:0000256" key="2">
    <source>
        <dbReference type="ARBA" id="ARBA00022454"/>
    </source>
</evidence>
<evidence type="ECO:0000259" key="6">
    <source>
        <dbReference type="PROSITE" id="PS50011"/>
    </source>
</evidence>
<dbReference type="GO" id="GO:0032991">
    <property type="term" value="C:protein-containing complex"/>
    <property type="evidence" value="ECO:0007669"/>
    <property type="project" value="UniProtKB-ARBA"/>
</dbReference>
<dbReference type="Proteomes" id="UP001217918">
    <property type="component" value="Unassembled WGS sequence"/>
</dbReference>
<dbReference type="FunFam" id="1.25.40.430:FF:000003">
    <property type="entry name" value="Checkpoint serine/threonine-protein kinase BUB1"/>
    <property type="match status" value="1"/>
</dbReference>
<evidence type="ECO:0000256" key="5">
    <source>
        <dbReference type="SAM" id="MobiDB-lite"/>
    </source>
</evidence>
<feature type="compositionally biased region" description="Acidic residues" evidence="5">
    <location>
        <begin position="592"/>
        <end position="617"/>
    </location>
</feature>
<dbReference type="Gene3D" id="1.25.40.430">
    <property type="match status" value="1"/>
</dbReference>
<feature type="region of interest" description="Disordered" evidence="5">
    <location>
        <begin position="1105"/>
        <end position="1133"/>
    </location>
</feature>
<keyword evidence="4" id="KW-0137">Centromere</keyword>
<sequence>MWPTPCRDALDTTNMASDDLIQFDVIESQKENIQALPSGRSAKKLAELFTTPPVPQVQETVEQQTATPANPCGTQTINDSIRAEFEAEIANLADADDPLDVFDRYVRWTLDAYPSAQATRQSQLHLLLERATKQFVGAPQYRNDPRYLRLWLHYARLFADAPRETFVFLARHGIADALALFYEEYAEWLERAGRWAQAAEVYKLGIEREAHPAQRLLRKLGEFERRRAEKAGSEAEEPASPALPSVRPALAAKTDPFSAAAEAEAGRDPQAPRPSHGVGRQQQTGRPAKAKMAVFADVDSAAAPPALAARGPDSKGWDNIGSLAERKKENVMAPKPMAGETLKAGGKKSGAAKMAVFRDASLSQQMTKSHIPIHHSQMQVTVAQNGKKERVFVDLRTVYPTPDEPGTELSFEEVWAATRGWLEQSWDEEQEQEDGREGGAMPADDSQAEPSLVTEENRLPLAHRPLKQSSPAQEMTVHHEVVRLDENGAPMYLKAGKPKKKKVMEVNATQTIKTKLDSPSGPKIKRRQSAEPTMTMHTKAATDEIYDIFNAPLKPSGQADDERGDQDGYETDDYTSGAESTCTTKNLSVSEPGDEEMTDGPVEGPEDVDEEDEEDEVSDGRSVSEWSEFSTRKHIPQVDDEEGSKQRDEHNDTQTSDLIDIQGEQGELDRGQHMMVDGSGRKAQDDDDDGDDGDDELMTTVTEEDYRPRTRTVFIPIPPEDYVPPMRPYRDPAEVANNRLPFMTPITERTETSLGLPSQEEEGEGEGEGDGEGEDEDEDEDEELGVITPSKCDETGVEAGEEDEAKELEPLSSPFRDVLSHDKTPTDKMMAAPSRPKSTAKTAAAGKPGPVPSKGPIIKDARCNPTEDSVRNDILDKMHPPLSSYDGFFDHRHEEFGKGSELRKLVKLAGKSSRNSTDKTGTLATAFVLRFPDTKRRYTIRRELGAGAFAPVYLVENSAPDDDEDGGGDEADSPSAVMGRGAFAMPHQRRSPVEALKMEESPSAWEFHMMRLAHSRVGPHDRAAASLSPALELHLYRDECFLFLPWFPHGTLLDVVNMFRSESAGLMDECLAMFFSIEVLRTAEALHTRGVMHGDLKVDNCLLRVPVPPPPQQQQSHHHHHHHQGRSSLDGGAGGQVPLDSQYHASGEGGWAARGVTLIDFGRAVDVRAFVPEVQFIADWDMSAHDCAEMREGRPWTWQMDYHGIAGIVHCLLFGKYMETVRCDAGGGLGRNVAVGVGGGTGGRRYRIRESLKRYWQTDMWAECFDLLLNPGAFVEAEEGGAMPVLKSMRRVRERMEQWLEANCERGVGLRSLMAKVENWARGRK</sequence>
<reference evidence="8" key="1">
    <citation type="journal article" date="2023" name="Mol. Plant Microbe Interact.">
        <title>Elucidating the Obligate Nature and Biological Capacity of an Invasive Fungal Corn Pathogen.</title>
        <authorList>
            <person name="MacCready J.S."/>
            <person name="Roggenkamp E.M."/>
            <person name="Gdanetz K."/>
            <person name="Chilvers M.I."/>
        </authorList>
    </citation>
    <scope>NUCLEOTIDE SEQUENCE</scope>
    <source>
        <strain evidence="8">PM02</strain>
    </source>
</reference>
<dbReference type="PROSITE" id="PS00108">
    <property type="entry name" value="PROTEIN_KINASE_ST"/>
    <property type="match status" value="1"/>
</dbReference>
<feature type="compositionally biased region" description="Acidic residues" evidence="5">
    <location>
        <begin position="795"/>
        <end position="806"/>
    </location>
</feature>
<dbReference type="GO" id="GO:0005524">
    <property type="term" value="F:ATP binding"/>
    <property type="evidence" value="ECO:0007669"/>
    <property type="project" value="InterPro"/>
</dbReference>